<gene>
    <name evidence="1" type="ORF">E6C64_15940</name>
</gene>
<proteinExistence type="predicted"/>
<dbReference type="EMBL" id="SSSM01000005">
    <property type="protein sequence ID" value="THG30123.1"/>
    <property type="molecule type" value="Genomic_DNA"/>
</dbReference>
<dbReference type="AlphaFoldDB" id="A0A4S4FIF5"/>
<protein>
    <submittedName>
        <fullName evidence="1">Uncharacterized protein</fullName>
    </submittedName>
</protein>
<keyword evidence="2" id="KW-1185">Reference proteome</keyword>
<evidence type="ECO:0000313" key="1">
    <source>
        <dbReference type="EMBL" id="THG30123.1"/>
    </source>
</evidence>
<dbReference type="Proteomes" id="UP000309133">
    <property type="component" value="Unassembled WGS sequence"/>
</dbReference>
<evidence type="ECO:0000313" key="2">
    <source>
        <dbReference type="Proteomes" id="UP000309133"/>
    </source>
</evidence>
<reference evidence="1 2" key="1">
    <citation type="submission" date="2019-04" db="EMBL/GenBank/DDBJ databases">
        <authorList>
            <person name="Jiang L."/>
        </authorList>
    </citation>
    <scope>NUCLEOTIDE SEQUENCE [LARGE SCALE GENOMIC DNA]</scope>
    <source>
        <strain evidence="1 2">YIM 131853</strain>
    </source>
</reference>
<organism evidence="1 2">
    <name type="scientific">Naasia lichenicola</name>
    <dbReference type="NCBI Taxonomy" id="2565933"/>
    <lineage>
        <taxon>Bacteria</taxon>
        <taxon>Bacillati</taxon>
        <taxon>Actinomycetota</taxon>
        <taxon>Actinomycetes</taxon>
        <taxon>Micrococcales</taxon>
        <taxon>Microbacteriaceae</taxon>
        <taxon>Naasia</taxon>
    </lineage>
</organism>
<dbReference type="OrthoDB" id="4979371at2"/>
<accession>A0A4S4FIF5</accession>
<name>A0A4S4FIF5_9MICO</name>
<comment type="caution">
    <text evidence="1">The sequence shown here is derived from an EMBL/GenBank/DDBJ whole genome shotgun (WGS) entry which is preliminary data.</text>
</comment>
<dbReference type="RefSeq" id="WP_136428565.1">
    <property type="nucleotide sequence ID" value="NZ_SSSM01000005.1"/>
</dbReference>
<sequence>MRHITFGDKSLLMGDEAAQVLVDYAAALTNAGRADSVEMRAIGTDGNDVNTDMLLDSSTSLMSETATTVMEEPDNAAVVEYMRRQMALIDVPPVIVSTDLHDPSDFPDFDQPTAILDGR</sequence>